<dbReference type="Proteomes" id="UP001251849">
    <property type="component" value="Unassembled WGS sequence"/>
</dbReference>
<reference evidence="2 3" key="1">
    <citation type="submission" date="2023-08" db="EMBL/GenBank/DDBJ databases">
        <title>Microbacterium aquilitoris sp. nov. and Microbacterium gwkjibeachense sp. nov., isolated from beach.</title>
        <authorList>
            <person name="Lee S.D."/>
            <person name="Yang H."/>
            <person name="Kim I."/>
        </authorList>
    </citation>
    <scope>NUCLEOTIDE SEQUENCE [LARGE SCALE GENOMIC DNA]</scope>
    <source>
        <strain evidence="2 3">KSW4-11</strain>
    </source>
</reference>
<keyword evidence="3" id="KW-1185">Reference proteome</keyword>
<dbReference type="RefSeq" id="WP_311862962.1">
    <property type="nucleotide sequence ID" value="NZ_JAUZVV010000002.1"/>
</dbReference>
<accession>A0ABU3GDN2</accession>
<protein>
    <recommendedName>
        <fullName evidence="4">Lipoprotein</fullName>
    </recommendedName>
</protein>
<name>A0ABU3GDN2_9MICO</name>
<feature type="chain" id="PRO_5045174914" description="Lipoprotein" evidence="1">
    <location>
        <begin position="24"/>
        <end position="147"/>
    </location>
</feature>
<sequence>MRTLRAPVIAASALALLLTGCSATPTVDVDAAGAWLDTVGDDPVADGAAALGMKVSPGSSGEVRADFATSVGIIGADARCYGGDDVTADVTVNVMTADGGQMTITNQIVCDTEPHRIPFDGSSARAVSASGTAPVPTYLYVTAIAVG</sequence>
<evidence type="ECO:0008006" key="4">
    <source>
        <dbReference type="Google" id="ProtNLM"/>
    </source>
</evidence>
<proteinExistence type="predicted"/>
<feature type="signal peptide" evidence="1">
    <location>
        <begin position="1"/>
        <end position="23"/>
    </location>
</feature>
<evidence type="ECO:0000313" key="2">
    <source>
        <dbReference type="EMBL" id="MDT3317914.1"/>
    </source>
</evidence>
<evidence type="ECO:0000313" key="3">
    <source>
        <dbReference type="Proteomes" id="UP001251849"/>
    </source>
</evidence>
<dbReference type="PROSITE" id="PS51257">
    <property type="entry name" value="PROKAR_LIPOPROTEIN"/>
    <property type="match status" value="1"/>
</dbReference>
<organism evidence="2 3">
    <name type="scientific">Microbacterium gawkjiense</name>
    <dbReference type="NCBI Taxonomy" id="3067309"/>
    <lineage>
        <taxon>Bacteria</taxon>
        <taxon>Bacillati</taxon>
        <taxon>Actinomycetota</taxon>
        <taxon>Actinomycetes</taxon>
        <taxon>Micrococcales</taxon>
        <taxon>Microbacteriaceae</taxon>
        <taxon>Microbacterium</taxon>
    </lineage>
</organism>
<comment type="caution">
    <text evidence="2">The sequence shown here is derived from an EMBL/GenBank/DDBJ whole genome shotgun (WGS) entry which is preliminary data.</text>
</comment>
<gene>
    <name evidence="2" type="ORF">Q9S71_13885</name>
</gene>
<evidence type="ECO:0000256" key="1">
    <source>
        <dbReference type="SAM" id="SignalP"/>
    </source>
</evidence>
<dbReference type="EMBL" id="JAUZVV010000002">
    <property type="protein sequence ID" value="MDT3317914.1"/>
    <property type="molecule type" value="Genomic_DNA"/>
</dbReference>
<keyword evidence="1" id="KW-0732">Signal</keyword>